<dbReference type="Proteomes" id="UP000664795">
    <property type="component" value="Unassembled WGS sequence"/>
</dbReference>
<dbReference type="SUPFAM" id="SSF52540">
    <property type="entry name" value="P-loop containing nucleoside triphosphate hydrolases"/>
    <property type="match status" value="1"/>
</dbReference>
<name>A0A939G6W8_9BACT</name>
<accession>A0A939G6W8</accession>
<organism evidence="1 2">
    <name type="scientific">Fibrella aquatilis</name>
    <dbReference type="NCBI Taxonomy" id="2817059"/>
    <lineage>
        <taxon>Bacteria</taxon>
        <taxon>Pseudomonadati</taxon>
        <taxon>Bacteroidota</taxon>
        <taxon>Cytophagia</taxon>
        <taxon>Cytophagales</taxon>
        <taxon>Spirosomataceae</taxon>
        <taxon>Fibrella</taxon>
    </lineage>
</organism>
<protein>
    <submittedName>
        <fullName evidence="1">Uncharacterized protein</fullName>
    </submittedName>
</protein>
<sequence length="1095" mass="125365">MPANTYTPSVNIIRDANRPLVYYPTPNAMRVVSQIANDFKQGQRAFNVIGAYGTGKSSLLWALEQSLRAATEPDRKRFFDVNLLPDAAVDVVNVVGEYASIIETIANRFGAEDTQTDHVLQAIYDRYHDLGKQYPTRQPLLMLVVDEFGKFLEYAVKHEPEQELYFVQRLAEFANDTKHNICLVTTVHQNTDAYASKLSEAQRKEWTKVKGRLREITFNEPVEQLLFLAGEHLANRAEIANRSAGAVPGKAQVKAVLKLAQSSKALSLDKSQATDIAAKLSPLDPLSASTLALALQRYGQNERSLFSFLESTDHTGLSRIRLSEENPFYNVANVVDYLTFNFYAYLSTNTNPDYIAWRGIRMTLEKVEGQFGTAAEPYEKLVKTVGLLAIFMPHSATLDKAFLVQYAQWCLGILDAEQRIGELETWNIIKYRNYRGRYILNEGSDLDVQVELSRAGNDVDQVRDVATLLQRYYQLPPVMAKRDAYRTGTPRVFEYWISERPLAKVPEGEIDGYINLIFTEYLSLEDIRAQVAGEREAILYVYYQHTVEIRDHLFGMEKTKLVMERHDEDKVALRELEQILEHQTKLLNHLILDGLFEPKKVTWLFQGETKTVASPRELNQLLSEVCEAVYEEAPVFRNELVNRHKYASSIGLAKRNYLKAMVEQWGEPDLGFSKDLFPPEKTIFLTLLAQNGLYDTFRTDRVSGDYVPTTPTLTPGSTFEPLWKKSGDFIDSAKQGRRSVAEFVETLNKRPLKLKQGLIEFWVPTYLLLRRDDYAFFEDGIYVPNLSWETLELILKDPKRYAIKTFGVDGLRLNLLNEYRHLFQQTAELRFSNQSFIETIKPLLTFYRDLPDYAKHTKRLSREAVAVRLAIEKSQEPEKTFFEDLPTALGYTADELQTVPDRFVAFVTGLQDAVQDIRTAYDGLIGRFEAFLLTEFLGEKADFAVYQARLQNRFTNVPDDLLQPPQRTFLSRLRSQLDDRNAWLNSLSQALVGKPLSTLRDADEAVLHDRFRRMMRDLDNVTYLTPADIDGEQEEVFSLKIGTLVEGLHEQLVRMPRNKRPQVEAAEKVLRKQLSNDNVVNIAALTNILKDLLNK</sequence>
<evidence type="ECO:0000313" key="2">
    <source>
        <dbReference type="Proteomes" id="UP000664795"/>
    </source>
</evidence>
<dbReference type="RefSeq" id="WP_207337246.1">
    <property type="nucleotide sequence ID" value="NZ_JAFMYU010000018.1"/>
</dbReference>
<keyword evidence="2" id="KW-1185">Reference proteome</keyword>
<dbReference type="InterPro" id="IPR027417">
    <property type="entry name" value="P-loop_NTPase"/>
</dbReference>
<gene>
    <name evidence="1" type="ORF">J2I48_19925</name>
</gene>
<dbReference type="AlphaFoldDB" id="A0A939G6W8"/>
<comment type="caution">
    <text evidence="1">The sequence shown here is derived from an EMBL/GenBank/DDBJ whole genome shotgun (WGS) entry which is preliminary data.</text>
</comment>
<proteinExistence type="predicted"/>
<dbReference type="Gene3D" id="3.40.50.300">
    <property type="entry name" value="P-loop containing nucleotide triphosphate hydrolases"/>
    <property type="match status" value="1"/>
</dbReference>
<evidence type="ECO:0000313" key="1">
    <source>
        <dbReference type="EMBL" id="MBO0933289.1"/>
    </source>
</evidence>
<dbReference type="EMBL" id="JAFMYU010000018">
    <property type="protein sequence ID" value="MBO0933289.1"/>
    <property type="molecule type" value="Genomic_DNA"/>
</dbReference>
<reference evidence="1 2" key="1">
    <citation type="submission" date="2021-03" db="EMBL/GenBank/DDBJ databases">
        <title>Fibrella sp. HMF5036 genome sequencing and assembly.</title>
        <authorList>
            <person name="Kang H."/>
            <person name="Kim H."/>
            <person name="Bae S."/>
            <person name="Joh K."/>
        </authorList>
    </citation>
    <scope>NUCLEOTIDE SEQUENCE [LARGE SCALE GENOMIC DNA]</scope>
    <source>
        <strain evidence="1 2">HMF5036</strain>
    </source>
</reference>